<organism evidence="2 3">
    <name type="scientific">Ramlibacter pinisoli</name>
    <dbReference type="NCBI Taxonomy" id="2682844"/>
    <lineage>
        <taxon>Bacteria</taxon>
        <taxon>Pseudomonadati</taxon>
        <taxon>Pseudomonadota</taxon>
        <taxon>Betaproteobacteria</taxon>
        <taxon>Burkholderiales</taxon>
        <taxon>Comamonadaceae</taxon>
        <taxon>Ramlibacter</taxon>
    </lineage>
</organism>
<keyword evidence="3" id="KW-1185">Reference proteome</keyword>
<evidence type="ECO:0000256" key="1">
    <source>
        <dbReference type="SAM" id="MobiDB-lite"/>
    </source>
</evidence>
<protein>
    <submittedName>
        <fullName evidence="2">DUF3606 domain-containing protein</fullName>
    </submittedName>
</protein>
<gene>
    <name evidence="2" type="ORF">GON04_18080</name>
</gene>
<accession>A0A6N8IWM4</accession>
<dbReference type="InterPro" id="IPR022037">
    <property type="entry name" value="DUF3606"/>
</dbReference>
<dbReference type="EMBL" id="WSEL01000009">
    <property type="protein sequence ID" value="MVQ31371.1"/>
    <property type="molecule type" value="Genomic_DNA"/>
</dbReference>
<dbReference type="Pfam" id="PF12244">
    <property type="entry name" value="DUF3606"/>
    <property type="match status" value="1"/>
</dbReference>
<proteinExistence type="predicted"/>
<comment type="caution">
    <text evidence="2">The sequence shown here is derived from an EMBL/GenBank/DDBJ whole genome shotgun (WGS) entry which is preliminary data.</text>
</comment>
<feature type="compositionally biased region" description="Basic and acidic residues" evidence="1">
    <location>
        <begin position="39"/>
        <end position="50"/>
    </location>
</feature>
<dbReference type="Proteomes" id="UP000469385">
    <property type="component" value="Unassembled WGS sequence"/>
</dbReference>
<sequence length="113" mass="12735">MSGPTKRWPSTAGRCASSRRTGRGAEFPTLPERSSAASQHRELDMSDKSTQRRTAQVIDLDNYADVWFWSRYLEVPADRLRQVVGEVGPEMDKVRRYLLRANRAAEAAAATTH</sequence>
<name>A0A6N8IWM4_9BURK</name>
<reference evidence="2 3" key="1">
    <citation type="submission" date="2019-12" db="EMBL/GenBank/DDBJ databases">
        <authorList>
            <person name="Huq M.A."/>
        </authorList>
    </citation>
    <scope>NUCLEOTIDE SEQUENCE [LARGE SCALE GENOMIC DNA]</scope>
    <source>
        <strain evidence="2 3">MAH-25</strain>
    </source>
</reference>
<evidence type="ECO:0000313" key="2">
    <source>
        <dbReference type="EMBL" id="MVQ31371.1"/>
    </source>
</evidence>
<evidence type="ECO:0000313" key="3">
    <source>
        <dbReference type="Proteomes" id="UP000469385"/>
    </source>
</evidence>
<feature type="region of interest" description="Disordered" evidence="1">
    <location>
        <begin position="1"/>
        <end position="52"/>
    </location>
</feature>
<dbReference type="AlphaFoldDB" id="A0A6N8IWM4"/>